<reference evidence="12" key="1">
    <citation type="submission" date="2017-09" db="EMBL/GenBank/DDBJ databases">
        <authorList>
            <person name="Regsiter A."/>
            <person name="William W."/>
        </authorList>
    </citation>
    <scope>NUCLEOTIDE SEQUENCE [LARGE SCALE GENOMIC DNA]</scope>
    <source>
        <strain evidence="12">500-1</strain>
    </source>
</reference>
<evidence type="ECO:0000256" key="6">
    <source>
        <dbReference type="ARBA" id="ARBA00023004"/>
    </source>
</evidence>
<evidence type="ECO:0000256" key="5">
    <source>
        <dbReference type="ARBA" id="ARBA00022723"/>
    </source>
</evidence>
<dbReference type="InterPro" id="IPR013785">
    <property type="entry name" value="Aldolase_TIM"/>
</dbReference>
<dbReference type="PIRSF" id="PIRSF005963">
    <property type="entry name" value="Lipoyl_synth"/>
    <property type="match status" value="1"/>
</dbReference>
<dbReference type="GO" id="GO:0051539">
    <property type="term" value="F:4 iron, 4 sulfur cluster binding"/>
    <property type="evidence" value="ECO:0007669"/>
    <property type="project" value="UniProtKB-UniRule"/>
</dbReference>
<comment type="subcellular location">
    <subcellularLocation>
        <location evidence="9">Cytoplasm</location>
    </subcellularLocation>
</comment>
<evidence type="ECO:0000256" key="9">
    <source>
        <dbReference type="HAMAP-Rule" id="MF_00206"/>
    </source>
</evidence>
<dbReference type="EMBL" id="LT907975">
    <property type="protein sequence ID" value="SOB60837.1"/>
    <property type="molecule type" value="Genomic_DNA"/>
</dbReference>
<evidence type="ECO:0000256" key="3">
    <source>
        <dbReference type="ARBA" id="ARBA00022679"/>
    </source>
</evidence>
<dbReference type="SFLD" id="SFLDS00029">
    <property type="entry name" value="Radical_SAM"/>
    <property type="match status" value="1"/>
</dbReference>
<sequence>MSSSKNSEKPLRIPPWLRVKLPKDENFSCTSGLIKDLKLNTVCQSAKCPNKWECFSKNVATFLIMGRICSRNCAFCNITPGDILPLDSDEPQRVAEAAHRLELKHVVITSVTRDDLPDGGSAHFAATIRAVHERMPECTIEVLIPDFQGDEDALKTVLDAGPDVLNHNLEIVPDLYDEIRPQANYRQSLELLERAKRIAPTIPTKSGIMVGLGETDEQIMPVLDDLAAINCDIVTIGQYMQPTRHHPMVKRYVEPEQFDKYAEEGTKRGLKHMFSAPLVRSSYNAEQFVGSKS</sequence>
<feature type="domain" description="Radical SAM core" evidence="10">
    <location>
        <begin position="55"/>
        <end position="271"/>
    </location>
</feature>
<proteinExistence type="inferred from homology"/>
<dbReference type="UniPathway" id="UPA00538">
    <property type="reaction ID" value="UER00593"/>
</dbReference>
<evidence type="ECO:0000256" key="8">
    <source>
        <dbReference type="ARBA" id="ARBA00047326"/>
    </source>
</evidence>
<dbReference type="AlphaFoldDB" id="A0A2C8FDI1"/>
<feature type="binding site" evidence="9">
    <location>
        <position position="48"/>
    </location>
    <ligand>
        <name>[4Fe-4S] cluster</name>
        <dbReference type="ChEBI" id="CHEBI:49883"/>
        <label>1</label>
    </ligand>
</feature>
<comment type="pathway">
    <text evidence="9">Protein modification; protein lipoylation via endogenous pathway; protein N(6)-(lipoyl)lysine from octanoyl-[acyl-carrier-protein]: step 2/2.</text>
</comment>
<dbReference type="GO" id="GO:0046872">
    <property type="term" value="F:metal ion binding"/>
    <property type="evidence" value="ECO:0007669"/>
    <property type="project" value="UniProtKB-KW"/>
</dbReference>
<dbReference type="NCBIfam" id="NF004019">
    <property type="entry name" value="PRK05481.1"/>
    <property type="match status" value="1"/>
</dbReference>
<dbReference type="InterPro" id="IPR007197">
    <property type="entry name" value="rSAM"/>
</dbReference>
<feature type="binding site" evidence="9">
    <location>
        <position position="43"/>
    </location>
    <ligand>
        <name>[4Fe-4S] cluster</name>
        <dbReference type="ChEBI" id="CHEBI:49883"/>
        <label>1</label>
    </ligand>
</feature>
<comment type="cofactor">
    <cofactor evidence="9">
        <name>[4Fe-4S] cluster</name>
        <dbReference type="ChEBI" id="CHEBI:49883"/>
    </cofactor>
    <text evidence="9">Binds 2 [4Fe-4S] clusters per subunit. One cluster is coordinated with 3 cysteines and an exchangeable S-adenosyl-L-methionine.</text>
</comment>
<feature type="binding site" evidence="9">
    <location>
        <position position="76"/>
    </location>
    <ligand>
        <name>[4Fe-4S] cluster</name>
        <dbReference type="ChEBI" id="CHEBI:49883"/>
        <label>2</label>
        <note>4Fe-4S-S-AdoMet</note>
    </ligand>
</feature>
<evidence type="ECO:0000256" key="2">
    <source>
        <dbReference type="ARBA" id="ARBA00022490"/>
    </source>
</evidence>
<keyword evidence="5 9" id="KW-0479">Metal-binding</keyword>
<feature type="binding site" evidence="9">
    <location>
        <position position="54"/>
    </location>
    <ligand>
        <name>[4Fe-4S] cluster</name>
        <dbReference type="ChEBI" id="CHEBI:49883"/>
        <label>1</label>
    </ligand>
</feature>
<feature type="binding site" evidence="9">
    <location>
        <position position="282"/>
    </location>
    <ligand>
        <name>[4Fe-4S] cluster</name>
        <dbReference type="ChEBI" id="CHEBI:49883"/>
        <label>1</label>
    </ligand>
</feature>
<dbReference type="SFLD" id="SFLDF00271">
    <property type="entry name" value="lipoyl_synthase"/>
    <property type="match status" value="1"/>
</dbReference>
<keyword evidence="12" id="KW-1185">Reference proteome</keyword>
<name>A0A2C8FDI1_9BACT</name>
<comment type="function">
    <text evidence="9">Catalyzes the radical-mediated insertion of two sulfur atoms into the C-6 and C-8 positions of the octanoyl moiety bound to the lipoyl domains of lipoate-dependent enzymes, thereby converting the octanoylated domains into lipoylated derivatives.</text>
</comment>
<dbReference type="Proteomes" id="UP000219215">
    <property type="component" value="Chromosome DPRO"/>
</dbReference>
<feature type="binding site" evidence="9">
    <location>
        <position position="69"/>
    </location>
    <ligand>
        <name>[4Fe-4S] cluster</name>
        <dbReference type="ChEBI" id="CHEBI:49883"/>
        <label>2</label>
        <note>4Fe-4S-S-AdoMet</note>
    </ligand>
</feature>
<dbReference type="GO" id="GO:0009249">
    <property type="term" value="P:protein lipoylation"/>
    <property type="evidence" value="ECO:0007669"/>
    <property type="project" value="UniProtKB-UniRule"/>
</dbReference>
<dbReference type="InterPro" id="IPR058240">
    <property type="entry name" value="rSAM_sf"/>
</dbReference>
<dbReference type="PROSITE" id="PS51918">
    <property type="entry name" value="RADICAL_SAM"/>
    <property type="match status" value="1"/>
</dbReference>
<dbReference type="OrthoDB" id="9787898at2"/>
<evidence type="ECO:0000259" key="10">
    <source>
        <dbReference type="PROSITE" id="PS51918"/>
    </source>
</evidence>
<dbReference type="SMART" id="SM00729">
    <property type="entry name" value="Elp3"/>
    <property type="match status" value="1"/>
</dbReference>
<dbReference type="SUPFAM" id="SSF102114">
    <property type="entry name" value="Radical SAM enzymes"/>
    <property type="match status" value="1"/>
</dbReference>
<dbReference type="KEGG" id="pprf:DPRO_3918"/>
<dbReference type="PANTHER" id="PTHR10949:SF0">
    <property type="entry name" value="LIPOYL SYNTHASE, MITOCHONDRIAL"/>
    <property type="match status" value="1"/>
</dbReference>
<dbReference type="PANTHER" id="PTHR10949">
    <property type="entry name" value="LIPOYL SYNTHASE"/>
    <property type="match status" value="1"/>
</dbReference>
<keyword evidence="4 9" id="KW-0949">S-adenosyl-L-methionine</keyword>
<evidence type="ECO:0000313" key="12">
    <source>
        <dbReference type="Proteomes" id="UP000219215"/>
    </source>
</evidence>
<dbReference type="GO" id="GO:0016992">
    <property type="term" value="F:lipoate synthase activity"/>
    <property type="evidence" value="ECO:0007669"/>
    <property type="project" value="UniProtKB-UniRule"/>
</dbReference>
<dbReference type="HAMAP" id="MF_00206">
    <property type="entry name" value="Lipoyl_synth"/>
    <property type="match status" value="1"/>
</dbReference>
<keyword evidence="3 9" id="KW-0808">Transferase</keyword>
<comment type="catalytic activity">
    <reaction evidence="8 9">
        <text>[[Fe-S] cluster scaffold protein carrying a second [4Fe-4S](2+) cluster] + N(6)-octanoyl-L-lysyl-[protein] + 2 oxidized [2Fe-2S]-[ferredoxin] + 2 S-adenosyl-L-methionine + 4 H(+) = [[Fe-S] cluster scaffold protein] + N(6)-[(R)-dihydrolipoyl]-L-lysyl-[protein] + 4 Fe(3+) + 2 hydrogen sulfide + 2 5'-deoxyadenosine + 2 L-methionine + 2 reduced [2Fe-2S]-[ferredoxin]</text>
        <dbReference type="Rhea" id="RHEA:16585"/>
        <dbReference type="Rhea" id="RHEA-COMP:9928"/>
        <dbReference type="Rhea" id="RHEA-COMP:10000"/>
        <dbReference type="Rhea" id="RHEA-COMP:10001"/>
        <dbReference type="Rhea" id="RHEA-COMP:10475"/>
        <dbReference type="Rhea" id="RHEA-COMP:14568"/>
        <dbReference type="Rhea" id="RHEA-COMP:14569"/>
        <dbReference type="ChEBI" id="CHEBI:15378"/>
        <dbReference type="ChEBI" id="CHEBI:17319"/>
        <dbReference type="ChEBI" id="CHEBI:29034"/>
        <dbReference type="ChEBI" id="CHEBI:29919"/>
        <dbReference type="ChEBI" id="CHEBI:33722"/>
        <dbReference type="ChEBI" id="CHEBI:33737"/>
        <dbReference type="ChEBI" id="CHEBI:33738"/>
        <dbReference type="ChEBI" id="CHEBI:57844"/>
        <dbReference type="ChEBI" id="CHEBI:59789"/>
        <dbReference type="ChEBI" id="CHEBI:78809"/>
        <dbReference type="ChEBI" id="CHEBI:83100"/>
        <dbReference type="EC" id="2.8.1.8"/>
    </reaction>
</comment>
<dbReference type="GO" id="GO:0005737">
    <property type="term" value="C:cytoplasm"/>
    <property type="evidence" value="ECO:0007669"/>
    <property type="project" value="UniProtKB-SubCell"/>
</dbReference>
<evidence type="ECO:0000313" key="11">
    <source>
        <dbReference type="EMBL" id="SOB60837.1"/>
    </source>
</evidence>
<dbReference type="InterPro" id="IPR006638">
    <property type="entry name" value="Elp3/MiaA/NifB-like_rSAM"/>
</dbReference>
<dbReference type="EC" id="2.8.1.8" evidence="9"/>
<keyword evidence="7 9" id="KW-0411">Iron-sulfur</keyword>
<feature type="binding site" evidence="9">
    <location>
        <position position="73"/>
    </location>
    <ligand>
        <name>[4Fe-4S] cluster</name>
        <dbReference type="ChEBI" id="CHEBI:49883"/>
        <label>2</label>
        <note>4Fe-4S-S-AdoMet</note>
    </ligand>
</feature>
<keyword evidence="6 9" id="KW-0408">Iron</keyword>
<dbReference type="RefSeq" id="WP_097013506.1">
    <property type="nucleotide sequence ID" value="NZ_LT907975.1"/>
</dbReference>
<dbReference type="InterPro" id="IPR003698">
    <property type="entry name" value="Lipoyl_synth"/>
</dbReference>
<keyword evidence="2 9" id="KW-0963">Cytoplasm</keyword>
<dbReference type="Pfam" id="PF16881">
    <property type="entry name" value="LIAS_N"/>
    <property type="match status" value="1"/>
</dbReference>
<organism evidence="11 12">
    <name type="scientific">Pseudodesulfovibrio profundus</name>
    <dbReference type="NCBI Taxonomy" id="57320"/>
    <lineage>
        <taxon>Bacteria</taxon>
        <taxon>Pseudomonadati</taxon>
        <taxon>Thermodesulfobacteriota</taxon>
        <taxon>Desulfovibrionia</taxon>
        <taxon>Desulfovibrionales</taxon>
        <taxon>Desulfovibrionaceae</taxon>
    </lineage>
</organism>
<dbReference type="NCBIfam" id="NF009544">
    <property type="entry name" value="PRK12928.1"/>
    <property type="match status" value="1"/>
</dbReference>
<evidence type="ECO:0000256" key="7">
    <source>
        <dbReference type="ARBA" id="ARBA00023014"/>
    </source>
</evidence>
<dbReference type="Gene3D" id="3.20.20.70">
    <property type="entry name" value="Aldolase class I"/>
    <property type="match status" value="1"/>
</dbReference>
<protein>
    <recommendedName>
        <fullName evidence="9">Lipoyl synthase</fullName>
        <ecNumber evidence="9">2.8.1.8</ecNumber>
    </recommendedName>
    <alternativeName>
        <fullName evidence="9">Lip-syn</fullName>
        <shortName evidence="9">LS</shortName>
    </alternativeName>
    <alternativeName>
        <fullName evidence="9">Lipoate synthase</fullName>
    </alternativeName>
    <alternativeName>
        <fullName evidence="9">Lipoic acid synthase</fullName>
    </alternativeName>
    <alternativeName>
        <fullName evidence="9">Sulfur insertion protein LipA</fullName>
    </alternativeName>
</protein>
<dbReference type="CDD" id="cd01335">
    <property type="entry name" value="Radical_SAM"/>
    <property type="match status" value="1"/>
</dbReference>
<dbReference type="Pfam" id="PF04055">
    <property type="entry name" value="Radical_SAM"/>
    <property type="match status" value="1"/>
</dbReference>
<evidence type="ECO:0000256" key="4">
    <source>
        <dbReference type="ARBA" id="ARBA00022691"/>
    </source>
</evidence>
<comment type="similarity">
    <text evidence="9">Belongs to the radical SAM superfamily. Lipoyl synthase family.</text>
</comment>
<dbReference type="SFLD" id="SFLDG01058">
    <property type="entry name" value="lipoyl_synthase_like"/>
    <property type="match status" value="1"/>
</dbReference>
<accession>A0A2C8FDI1</accession>
<gene>
    <name evidence="9 11" type="primary">lipA</name>
    <name evidence="11" type="ORF">DPRO_3918</name>
</gene>
<dbReference type="InterPro" id="IPR031691">
    <property type="entry name" value="LIAS_N"/>
</dbReference>
<dbReference type="FunFam" id="3.20.20.70:FF:000040">
    <property type="entry name" value="Lipoyl synthase"/>
    <property type="match status" value="1"/>
</dbReference>
<evidence type="ECO:0000256" key="1">
    <source>
        <dbReference type="ARBA" id="ARBA00022485"/>
    </source>
</evidence>
<keyword evidence="1 9" id="KW-0004">4Fe-4S</keyword>
<dbReference type="NCBIfam" id="TIGR00510">
    <property type="entry name" value="lipA"/>
    <property type="match status" value="1"/>
</dbReference>